<gene>
    <name evidence="16" type="ORF">FA13DRAFT_1726250</name>
</gene>
<dbReference type="OrthoDB" id="260519at2759"/>
<dbReference type="GO" id="GO:0020037">
    <property type="term" value="F:heme binding"/>
    <property type="evidence" value="ECO:0007669"/>
    <property type="project" value="UniProtKB-UniRule"/>
</dbReference>
<dbReference type="Gene3D" id="3.10.120.10">
    <property type="entry name" value="Cytochrome b5-like heme/steroid binding domain"/>
    <property type="match status" value="1"/>
</dbReference>
<keyword evidence="13" id="KW-1133">Transmembrane helix</keyword>
<keyword evidence="10 13" id="KW-0472">Membrane</keyword>
<keyword evidence="7" id="KW-0492">Microsome</keyword>
<dbReference type="PROSITE" id="PS00191">
    <property type="entry name" value="CYTOCHROME_B5_1"/>
    <property type="match status" value="1"/>
</dbReference>
<comment type="similarity">
    <text evidence="12 13">Belongs to the cytochrome b5 family.</text>
</comment>
<evidence type="ECO:0000256" key="12">
    <source>
        <dbReference type="ARBA" id="ARBA00038168"/>
    </source>
</evidence>
<keyword evidence="8" id="KW-0249">Electron transport</keyword>
<dbReference type="GO" id="GO:0005789">
    <property type="term" value="C:endoplasmic reticulum membrane"/>
    <property type="evidence" value="ECO:0007669"/>
    <property type="project" value="UniProtKB-SubCell"/>
</dbReference>
<evidence type="ECO:0000313" key="17">
    <source>
        <dbReference type="Proteomes" id="UP000298030"/>
    </source>
</evidence>
<keyword evidence="9 13" id="KW-0408">Iron</keyword>
<dbReference type="PANTHER" id="PTHR19359:SF150">
    <property type="entry name" value="CYTOCHROME B5"/>
    <property type="match status" value="1"/>
</dbReference>
<evidence type="ECO:0000313" key="16">
    <source>
        <dbReference type="EMBL" id="TEB37118.1"/>
    </source>
</evidence>
<keyword evidence="2" id="KW-0813">Transport</keyword>
<name>A0A4Y7TTA2_COPMI</name>
<dbReference type="STRING" id="71717.A0A4Y7TTA2"/>
<comment type="caution">
    <text evidence="16">The sequence shown here is derived from an EMBL/GenBank/DDBJ whole genome shotgun (WGS) entry which is preliminary data.</text>
</comment>
<evidence type="ECO:0000256" key="3">
    <source>
        <dbReference type="ARBA" id="ARBA00022617"/>
    </source>
</evidence>
<dbReference type="InterPro" id="IPR018506">
    <property type="entry name" value="Cyt_B5_heme-BS"/>
</dbReference>
<dbReference type="Pfam" id="PF00173">
    <property type="entry name" value="Cyt-b5"/>
    <property type="match status" value="1"/>
</dbReference>
<accession>A0A4Y7TTA2</accession>
<evidence type="ECO:0000256" key="1">
    <source>
        <dbReference type="ARBA" id="ARBA00004131"/>
    </source>
</evidence>
<dbReference type="FunFam" id="3.10.120.10:FF:000002">
    <property type="entry name" value="Cytochrome b5 type B"/>
    <property type="match status" value="1"/>
</dbReference>
<evidence type="ECO:0000256" key="2">
    <source>
        <dbReference type="ARBA" id="ARBA00022448"/>
    </source>
</evidence>
<reference evidence="16 17" key="1">
    <citation type="journal article" date="2019" name="Nat. Ecol. Evol.">
        <title>Megaphylogeny resolves global patterns of mushroom evolution.</title>
        <authorList>
            <person name="Varga T."/>
            <person name="Krizsan K."/>
            <person name="Foldi C."/>
            <person name="Dima B."/>
            <person name="Sanchez-Garcia M."/>
            <person name="Sanchez-Ramirez S."/>
            <person name="Szollosi G.J."/>
            <person name="Szarkandi J.G."/>
            <person name="Papp V."/>
            <person name="Albert L."/>
            <person name="Andreopoulos W."/>
            <person name="Angelini C."/>
            <person name="Antonin V."/>
            <person name="Barry K.W."/>
            <person name="Bougher N.L."/>
            <person name="Buchanan P."/>
            <person name="Buyck B."/>
            <person name="Bense V."/>
            <person name="Catcheside P."/>
            <person name="Chovatia M."/>
            <person name="Cooper J."/>
            <person name="Damon W."/>
            <person name="Desjardin D."/>
            <person name="Finy P."/>
            <person name="Geml J."/>
            <person name="Haridas S."/>
            <person name="Hughes K."/>
            <person name="Justo A."/>
            <person name="Karasinski D."/>
            <person name="Kautmanova I."/>
            <person name="Kiss B."/>
            <person name="Kocsube S."/>
            <person name="Kotiranta H."/>
            <person name="LaButti K.M."/>
            <person name="Lechner B.E."/>
            <person name="Liimatainen K."/>
            <person name="Lipzen A."/>
            <person name="Lukacs Z."/>
            <person name="Mihaltcheva S."/>
            <person name="Morgado L.N."/>
            <person name="Niskanen T."/>
            <person name="Noordeloos M.E."/>
            <person name="Ohm R.A."/>
            <person name="Ortiz-Santana B."/>
            <person name="Ovrebo C."/>
            <person name="Racz N."/>
            <person name="Riley R."/>
            <person name="Savchenko A."/>
            <person name="Shiryaev A."/>
            <person name="Soop K."/>
            <person name="Spirin V."/>
            <person name="Szebenyi C."/>
            <person name="Tomsovsky M."/>
            <person name="Tulloss R.E."/>
            <person name="Uehling J."/>
            <person name="Grigoriev I.V."/>
            <person name="Vagvolgyi C."/>
            <person name="Papp T."/>
            <person name="Martin F.M."/>
            <person name="Miettinen O."/>
            <person name="Hibbett D.S."/>
            <person name="Nagy L.G."/>
        </authorList>
    </citation>
    <scope>NUCLEOTIDE SEQUENCE [LARGE SCALE GENOMIC DNA]</scope>
    <source>
        <strain evidence="16 17">FP101781</strain>
    </source>
</reference>
<evidence type="ECO:0000256" key="4">
    <source>
        <dbReference type="ARBA" id="ARBA00022692"/>
    </source>
</evidence>
<keyword evidence="17" id="KW-1185">Reference proteome</keyword>
<evidence type="ECO:0000256" key="7">
    <source>
        <dbReference type="ARBA" id="ARBA00022848"/>
    </source>
</evidence>
<evidence type="ECO:0000256" key="5">
    <source>
        <dbReference type="ARBA" id="ARBA00022723"/>
    </source>
</evidence>
<evidence type="ECO:0000256" key="11">
    <source>
        <dbReference type="ARBA" id="ARBA00037877"/>
    </source>
</evidence>
<proteinExistence type="inferred from homology"/>
<dbReference type="InterPro" id="IPR050668">
    <property type="entry name" value="Cytochrome_b5"/>
</dbReference>
<keyword evidence="6" id="KW-0256">Endoplasmic reticulum</keyword>
<keyword evidence="4 13" id="KW-0812">Transmembrane</keyword>
<dbReference type="SMART" id="SM01117">
    <property type="entry name" value="Cyt-b5"/>
    <property type="match status" value="1"/>
</dbReference>
<dbReference type="PROSITE" id="PS50255">
    <property type="entry name" value="CYTOCHROME_B5_2"/>
    <property type="match status" value="1"/>
</dbReference>
<organism evidence="16 17">
    <name type="scientific">Coprinellus micaceus</name>
    <name type="common">Glistening ink-cap mushroom</name>
    <name type="synonym">Coprinus micaceus</name>
    <dbReference type="NCBI Taxonomy" id="71717"/>
    <lineage>
        <taxon>Eukaryota</taxon>
        <taxon>Fungi</taxon>
        <taxon>Dikarya</taxon>
        <taxon>Basidiomycota</taxon>
        <taxon>Agaricomycotina</taxon>
        <taxon>Agaricomycetes</taxon>
        <taxon>Agaricomycetidae</taxon>
        <taxon>Agaricales</taxon>
        <taxon>Agaricineae</taxon>
        <taxon>Psathyrellaceae</taxon>
        <taxon>Coprinellus</taxon>
    </lineage>
</organism>
<dbReference type="PRINTS" id="PR00363">
    <property type="entry name" value="CYTOCHROMEB5"/>
</dbReference>
<keyword evidence="5 13" id="KW-0479">Metal-binding</keyword>
<dbReference type="GO" id="GO:0046872">
    <property type="term" value="F:metal ion binding"/>
    <property type="evidence" value="ECO:0007669"/>
    <property type="project" value="UniProtKB-UniRule"/>
</dbReference>
<dbReference type="EMBL" id="QPFP01000004">
    <property type="protein sequence ID" value="TEB37118.1"/>
    <property type="molecule type" value="Genomic_DNA"/>
</dbReference>
<evidence type="ECO:0000256" key="9">
    <source>
        <dbReference type="ARBA" id="ARBA00023004"/>
    </source>
</evidence>
<keyword evidence="3 13" id="KW-0349">Heme</keyword>
<evidence type="ECO:0000259" key="15">
    <source>
        <dbReference type="PROSITE" id="PS50255"/>
    </source>
</evidence>
<feature type="domain" description="Cytochrome b5 heme-binding" evidence="15">
    <location>
        <begin position="6"/>
        <end position="82"/>
    </location>
</feature>
<feature type="region of interest" description="Disordered" evidence="14">
    <location>
        <begin position="114"/>
        <end position="136"/>
    </location>
</feature>
<protein>
    <submittedName>
        <fullName evidence="16">Cytochrome b5</fullName>
    </submittedName>
</protein>
<dbReference type="AlphaFoldDB" id="A0A4Y7TTA2"/>
<dbReference type="Proteomes" id="UP000298030">
    <property type="component" value="Unassembled WGS sequence"/>
</dbReference>
<sequence>MSDAAPKIVTLEELRAHKSRDSFYILIHGKVYNVSKFLDEHPGGDEVILAEAGQDATEAFEDVGHSDEARALLPDMLVGEFEQNSGSKCVLPPSFLPSLSSLLSTLTNHRPPSPALSLSLSLSPQPTLRQTPANATNNDDQNSLMYFVPLGLLGAYFGWRFYSTGAF</sequence>
<dbReference type="InterPro" id="IPR036400">
    <property type="entry name" value="Cyt_B5-like_heme/steroid_sf"/>
</dbReference>
<dbReference type="PANTHER" id="PTHR19359">
    <property type="entry name" value="CYTOCHROME B5"/>
    <property type="match status" value="1"/>
</dbReference>
<evidence type="ECO:0000256" key="8">
    <source>
        <dbReference type="ARBA" id="ARBA00022982"/>
    </source>
</evidence>
<evidence type="ECO:0000256" key="10">
    <source>
        <dbReference type="ARBA" id="ARBA00023136"/>
    </source>
</evidence>
<evidence type="ECO:0000256" key="6">
    <source>
        <dbReference type="ARBA" id="ARBA00022824"/>
    </source>
</evidence>
<dbReference type="SUPFAM" id="SSF55856">
    <property type="entry name" value="Cytochrome b5-like heme/steroid binding domain"/>
    <property type="match status" value="1"/>
</dbReference>
<feature type="compositionally biased region" description="Low complexity" evidence="14">
    <location>
        <begin position="115"/>
        <end position="128"/>
    </location>
</feature>
<feature type="transmembrane region" description="Helical" evidence="13">
    <location>
        <begin position="144"/>
        <end position="162"/>
    </location>
</feature>
<dbReference type="InterPro" id="IPR001199">
    <property type="entry name" value="Cyt_B5-like_heme/steroid-bd"/>
</dbReference>
<comment type="subcellular location">
    <subcellularLocation>
        <location evidence="1">Endoplasmic reticulum membrane</location>
        <topology evidence="1">Single-pass membrane protein</topology>
        <orientation evidence="1">Cytoplasmic side</orientation>
    </subcellularLocation>
    <subcellularLocation>
        <location evidence="11">Microsome membrane</location>
        <topology evidence="11">Single-pass membrane protein</topology>
        <orientation evidence="11">Cytoplasmic side</orientation>
    </subcellularLocation>
</comment>
<evidence type="ECO:0000256" key="14">
    <source>
        <dbReference type="SAM" id="MobiDB-lite"/>
    </source>
</evidence>
<evidence type="ECO:0000256" key="13">
    <source>
        <dbReference type="RuleBase" id="RU362121"/>
    </source>
</evidence>